<evidence type="ECO:0000313" key="1">
    <source>
        <dbReference type="EMBL" id="MDH4625618.1"/>
    </source>
</evidence>
<dbReference type="Proteomes" id="UP001162155">
    <property type="component" value="Unassembled WGS sequence"/>
</dbReference>
<evidence type="ECO:0000313" key="2">
    <source>
        <dbReference type="Proteomes" id="UP001162155"/>
    </source>
</evidence>
<dbReference type="AlphaFoldDB" id="A0AA43DY87"/>
<proteinExistence type="predicted"/>
<accession>A0AA43DY87</accession>
<dbReference type="EMBL" id="JAFFRZ010000002">
    <property type="protein sequence ID" value="MDH4625618.1"/>
    <property type="molecule type" value="Genomic_DNA"/>
</dbReference>
<dbReference type="RefSeq" id="WP_280319909.1">
    <property type="nucleotide sequence ID" value="NZ_JAFFRY010000016.1"/>
</dbReference>
<sequence length="249" mass="28653">MQAINEIKKAALECKEVFLDENLLTLNEAMLDAFFDQVGGVDTYENVQLSSINTVTHRNEFSADGMTWRKAVDNLHGTNWDSRVLDYFKGSLQHVKFPPENSVNELKLGRYGIKYNVECGVHRVIAGKAWLAHQFGGNAYFSNCLVRSHVINTEVRSFLKEHGQFGLLIYKTSLHPMDKIFINNAVPRYLIASCKFPYKMYLLTEDVCEISRFNRLNPLNWLKILCGTSITEKDRYRTLTPQYIEDIQA</sequence>
<gene>
    <name evidence="1" type="ORF">JW322_28580</name>
</gene>
<name>A0AA43DY87_PSESX</name>
<organism evidence="1 2">
    <name type="scientific">Pseudomonas syringae pv. papulans</name>
    <dbReference type="NCBI Taxonomy" id="83963"/>
    <lineage>
        <taxon>Bacteria</taxon>
        <taxon>Pseudomonadati</taxon>
        <taxon>Pseudomonadota</taxon>
        <taxon>Gammaproteobacteria</taxon>
        <taxon>Pseudomonadales</taxon>
        <taxon>Pseudomonadaceae</taxon>
        <taxon>Pseudomonas</taxon>
        <taxon>Pseudomonas syringae</taxon>
    </lineage>
</organism>
<protein>
    <submittedName>
        <fullName evidence="1">Uncharacterized protein</fullName>
    </submittedName>
</protein>
<comment type="caution">
    <text evidence="1">The sequence shown here is derived from an EMBL/GenBank/DDBJ whole genome shotgun (WGS) entry which is preliminary data.</text>
</comment>
<reference evidence="1" key="1">
    <citation type="submission" date="2021-02" db="EMBL/GenBank/DDBJ databases">
        <title>Genome analysis of blister spot of apple pathogen from New York area.</title>
        <authorList>
            <person name="Kandel P."/>
            <person name="Hockett K.L."/>
            <person name="Santander R."/>
            <person name="Acimovic S."/>
        </authorList>
    </citation>
    <scope>NUCLEOTIDE SEQUENCE</scope>
    <source>
        <strain evidence="1">PSP1</strain>
    </source>
</reference>